<dbReference type="Pfam" id="PF05768">
    <property type="entry name" value="Glrx-like"/>
    <property type="match status" value="1"/>
</dbReference>
<accession>A0A510UP99</accession>
<organism evidence="1 2">
    <name type="scientific">Cellulomonas persica</name>
    <dbReference type="NCBI Taxonomy" id="76861"/>
    <lineage>
        <taxon>Bacteria</taxon>
        <taxon>Bacillati</taxon>
        <taxon>Actinomycetota</taxon>
        <taxon>Actinomycetes</taxon>
        <taxon>Micrococcales</taxon>
        <taxon>Cellulomonadaceae</taxon>
        <taxon>Cellulomonas</taxon>
    </lineage>
</organism>
<protein>
    <recommendedName>
        <fullName evidence="3">Glutaredoxin</fullName>
    </recommendedName>
</protein>
<sequence>MPDPARQPAQVTVVEVAACHLCDQAKATLAELARDHPLVVEVVDAASAEGRVLVARHRPGLAPLVLLDGEFFSCGRLPRRRLERALTARGSRIEAVH</sequence>
<dbReference type="OrthoDB" id="8779161at2"/>
<dbReference type="RefSeq" id="WP_146804791.1">
    <property type="nucleotide sequence ID" value="NZ_BJUA01000001.1"/>
</dbReference>
<keyword evidence="2" id="KW-1185">Reference proteome</keyword>
<evidence type="ECO:0000313" key="2">
    <source>
        <dbReference type="Proteomes" id="UP000321386"/>
    </source>
</evidence>
<dbReference type="Gene3D" id="3.40.30.10">
    <property type="entry name" value="Glutaredoxin"/>
    <property type="match status" value="1"/>
</dbReference>
<dbReference type="SUPFAM" id="SSF52833">
    <property type="entry name" value="Thioredoxin-like"/>
    <property type="match status" value="1"/>
</dbReference>
<comment type="caution">
    <text evidence="1">The sequence shown here is derived from an EMBL/GenBank/DDBJ whole genome shotgun (WGS) entry which is preliminary data.</text>
</comment>
<dbReference type="Proteomes" id="UP000321386">
    <property type="component" value="Unassembled WGS sequence"/>
</dbReference>
<evidence type="ECO:0008006" key="3">
    <source>
        <dbReference type="Google" id="ProtNLM"/>
    </source>
</evidence>
<dbReference type="InterPro" id="IPR036249">
    <property type="entry name" value="Thioredoxin-like_sf"/>
</dbReference>
<evidence type="ECO:0000313" key="1">
    <source>
        <dbReference type="EMBL" id="GEK16487.1"/>
    </source>
</evidence>
<dbReference type="EMBL" id="BJUA01000001">
    <property type="protein sequence ID" value="GEK16487.1"/>
    <property type="molecule type" value="Genomic_DNA"/>
</dbReference>
<dbReference type="AlphaFoldDB" id="A0A510UP99"/>
<reference evidence="1 2" key="1">
    <citation type="submission" date="2019-07" db="EMBL/GenBank/DDBJ databases">
        <title>Whole genome shotgun sequence of Cellulomonas persica NBRC 101101.</title>
        <authorList>
            <person name="Hosoyama A."/>
            <person name="Uohara A."/>
            <person name="Ohji S."/>
            <person name="Ichikawa N."/>
        </authorList>
    </citation>
    <scope>NUCLEOTIDE SEQUENCE [LARGE SCALE GENOMIC DNA]</scope>
    <source>
        <strain evidence="1 2">NBRC 101101</strain>
    </source>
</reference>
<name>A0A510UP99_9CELL</name>
<gene>
    <name evidence="1" type="ORF">CPE01_02200</name>
</gene>
<proteinExistence type="predicted"/>
<dbReference type="InterPro" id="IPR008554">
    <property type="entry name" value="Glutaredoxin-like"/>
</dbReference>